<accession>A0A6A5K4Y8</accession>
<evidence type="ECO:0000256" key="1">
    <source>
        <dbReference type="ARBA" id="ARBA00008682"/>
    </source>
</evidence>
<reference evidence="5" key="1">
    <citation type="submission" date="2020-01" db="EMBL/GenBank/DDBJ databases">
        <authorList>
            <consortium name="DOE Joint Genome Institute"/>
            <person name="Haridas S."/>
            <person name="Albert R."/>
            <person name="Binder M."/>
            <person name="Bloem J."/>
            <person name="Labutti K."/>
            <person name="Salamov A."/>
            <person name="Andreopoulos B."/>
            <person name="Baker S.E."/>
            <person name="Barry K."/>
            <person name="Bills G."/>
            <person name="Bluhm B.H."/>
            <person name="Cannon C."/>
            <person name="Castanera R."/>
            <person name="Culley D.E."/>
            <person name="Daum C."/>
            <person name="Ezra D."/>
            <person name="Gonzalez J.B."/>
            <person name="Henrissat B."/>
            <person name="Kuo A."/>
            <person name="Liang C."/>
            <person name="Lipzen A."/>
            <person name="Lutzoni F."/>
            <person name="Magnuson J."/>
            <person name="Mondo S."/>
            <person name="Nolan M."/>
            <person name="Ohm R."/>
            <person name="Pangilinan J."/>
            <person name="Park H.-J."/>
            <person name="Ramirez L."/>
            <person name="Alfaro M."/>
            <person name="Sun H."/>
            <person name="Tritt A."/>
            <person name="Yoshinaga Y."/>
            <person name="Zwiers L.-H."/>
            <person name="Turgeon B.G."/>
            <person name="Goodwin S.B."/>
            <person name="Spatafora J.W."/>
            <person name="Crous P.W."/>
            <person name="Grigoriev I.V."/>
        </authorList>
    </citation>
    <scope>NUCLEOTIDE SEQUENCE</scope>
    <source>
        <strain evidence="5">P77</strain>
    </source>
</reference>
<evidence type="ECO:0000256" key="2">
    <source>
        <dbReference type="ARBA" id="ARBA00012729"/>
    </source>
</evidence>
<organism evidence="5 6">
    <name type="scientific">Decorospora gaudefroyi</name>
    <dbReference type="NCBI Taxonomy" id="184978"/>
    <lineage>
        <taxon>Eukaryota</taxon>
        <taxon>Fungi</taxon>
        <taxon>Dikarya</taxon>
        <taxon>Ascomycota</taxon>
        <taxon>Pezizomycotina</taxon>
        <taxon>Dothideomycetes</taxon>
        <taxon>Pleosporomycetidae</taxon>
        <taxon>Pleosporales</taxon>
        <taxon>Pleosporineae</taxon>
        <taxon>Pleosporaceae</taxon>
        <taxon>Decorospora</taxon>
    </lineage>
</organism>
<dbReference type="Pfam" id="PF00704">
    <property type="entry name" value="Glyco_hydro_18"/>
    <property type="match status" value="1"/>
</dbReference>
<dbReference type="AlphaFoldDB" id="A0A6A5K4Y8"/>
<feature type="compositionally biased region" description="Low complexity" evidence="3">
    <location>
        <begin position="210"/>
        <end position="232"/>
    </location>
</feature>
<dbReference type="SUPFAM" id="SSF51445">
    <property type="entry name" value="(Trans)glycosidases"/>
    <property type="match status" value="1"/>
</dbReference>
<feature type="compositionally biased region" description="Low complexity" evidence="3">
    <location>
        <begin position="564"/>
        <end position="603"/>
    </location>
</feature>
<evidence type="ECO:0000313" key="5">
    <source>
        <dbReference type="EMBL" id="KAF1828493.1"/>
    </source>
</evidence>
<feature type="compositionally biased region" description="Low complexity" evidence="3">
    <location>
        <begin position="417"/>
        <end position="507"/>
    </location>
</feature>
<feature type="compositionally biased region" description="Low complexity" evidence="3">
    <location>
        <begin position="178"/>
        <end position="200"/>
    </location>
</feature>
<feature type="compositionally biased region" description="Polar residues" evidence="3">
    <location>
        <begin position="265"/>
        <end position="294"/>
    </location>
</feature>
<sequence>MDPRSMQRNVHWFTILTYNLHGPWDLDKRIRWHTDLDEIDAALNLLWSTNLESDKVNLGLANYGRGYTLADKNCVDHGCKFTGPSKAGACTKEDGILSWCEIDRIIREKHLKPGISPDAGVMQISWDDQWVTYDVPETEKMKINLANKRCLGGVATWAINYDVCDPNCQIPDPIDHQPNSSVAPKPSAPVSQVPPVVSSAGPIGTPRPGPSTTVPASSAPASKAPPIVVPSSGPTNTPRPSTIAPTPSVPASSALPVVSSAASSGNQPSSVAPSLSTSKTSPVVSSAVLSGTLRSSIAPAPSASTSGTHPAVSSSGPLTSSVTLVPSGSGSKAPPAVSSPKPSGTQSISITASSGMGSSGAAPSNKPSSAQVSSAVPSSGVWSSRQSSQPLSSGALSSKPGSSAQGSSVALTSASQAPISGASSRQSSSAVHTSMGGSSAADSSAAGSSTAGSSAPASSAVRSSTSSASGSSAAGSSAPVSSAVKSSAVGRPSSALGSLSGSGIPSGTRSSSARASLPAQPSRSSGSSIIPSGSSRKSSQVSSVPPTSSKGSSKAAPSTIAGTSVAPSSAGASNGPSSVQGSRTLSNTSVTSSTTRSAKSPSPTDDESDDDPDEDSDNDSDDDSDDDPDDDSDDDSDYGSDDDSDDGSHSDSDYGCKENDCVDDCIAWRALTFLIMKRPICPCVPVHCDKDSNKPKPTSIPKEKNPECKLFGCECGWMGLGFGPGCPGLEIDISNPCGLFGCNPCTFFGCAGTMPKGIIGYDGYCPGGGCDPCPPELCNRPGCTIAGGCGPKPGPAPTRPSKDPKSCDDKHRTVVTERFVSCTEGFDVSRLPTSLWGGGSTSSTLISSLCVPLIDATVTMCQPGYGMDTTTTATSTKTLTSDAPACTRAPLSLDDDEGNNSPDDPLNTSSTFSSNTTSIASKTSSKMSSRKTTSTKSSSAKSSSAKSSSTKPSSTKSSNTKSSSTKSSSTRSSKSWSPPPEPTKGPMDRNGRWKVKLRHTMLGKHASIQWRLFDPNGSFAGSAKEEGFDVREFTGYIESKDRPFAYSMPFGVNFTVSDPLYRDGCRIELLIDKVIPGCNYGGLAECRPYMVTETYTESEKFIVQTCEKSCEDNGKTSPLVTADLSCQDLNEADWFPAFDAWNRVFECSWKGFD</sequence>
<feature type="compositionally biased region" description="Low complexity" evidence="3">
    <location>
        <begin position="240"/>
        <end position="264"/>
    </location>
</feature>
<dbReference type="InterPro" id="IPR017853">
    <property type="entry name" value="GH"/>
</dbReference>
<feature type="compositionally biased region" description="Polar residues" evidence="3">
    <location>
        <begin position="312"/>
        <end position="324"/>
    </location>
</feature>
<protein>
    <recommendedName>
        <fullName evidence="2">chitinase</fullName>
        <ecNumber evidence="2">3.2.1.14</ecNumber>
    </recommendedName>
</protein>
<dbReference type="Gene3D" id="3.10.50.10">
    <property type="match status" value="1"/>
</dbReference>
<feature type="compositionally biased region" description="Acidic residues" evidence="3">
    <location>
        <begin position="604"/>
        <end position="645"/>
    </location>
</feature>
<evidence type="ECO:0000256" key="3">
    <source>
        <dbReference type="SAM" id="MobiDB-lite"/>
    </source>
</evidence>
<comment type="similarity">
    <text evidence="1">Belongs to the glycosyl hydrolase 18 family. Chitinase class V subfamily.</text>
</comment>
<keyword evidence="6" id="KW-1185">Reference proteome</keyword>
<dbReference type="Gene3D" id="3.20.20.80">
    <property type="entry name" value="Glycosidases"/>
    <property type="match status" value="1"/>
</dbReference>
<dbReference type="SUPFAM" id="SSF54556">
    <property type="entry name" value="Chitinase insertion domain"/>
    <property type="match status" value="1"/>
</dbReference>
<evidence type="ECO:0000259" key="4">
    <source>
        <dbReference type="PROSITE" id="PS51910"/>
    </source>
</evidence>
<dbReference type="OrthoDB" id="73875at2759"/>
<dbReference type="InterPro" id="IPR050314">
    <property type="entry name" value="Glycosyl_Hydrlase_18"/>
</dbReference>
<name>A0A6A5K4Y8_9PLEO</name>
<gene>
    <name evidence="5" type="ORF">BDW02DRAFT_538096</name>
</gene>
<feature type="compositionally biased region" description="Low complexity" evidence="3">
    <location>
        <begin position="907"/>
        <end position="976"/>
    </location>
</feature>
<feature type="compositionally biased region" description="Low complexity" evidence="3">
    <location>
        <begin position="325"/>
        <end position="408"/>
    </location>
</feature>
<dbReference type="InterPro" id="IPR029070">
    <property type="entry name" value="Chitinase_insertion_sf"/>
</dbReference>
<dbReference type="EC" id="3.2.1.14" evidence="2"/>
<evidence type="ECO:0000313" key="6">
    <source>
        <dbReference type="Proteomes" id="UP000800040"/>
    </source>
</evidence>
<feature type="region of interest" description="Disordered" evidence="3">
    <location>
        <begin position="876"/>
        <end position="992"/>
    </location>
</feature>
<feature type="domain" description="GH18" evidence="4">
    <location>
        <begin position="1"/>
        <end position="185"/>
    </location>
</feature>
<feature type="region of interest" description="Disordered" evidence="3">
    <location>
        <begin position="175"/>
        <end position="654"/>
    </location>
</feature>
<dbReference type="PROSITE" id="PS51910">
    <property type="entry name" value="GH18_2"/>
    <property type="match status" value="1"/>
</dbReference>
<dbReference type="GO" id="GO:0008843">
    <property type="term" value="F:endochitinase activity"/>
    <property type="evidence" value="ECO:0007669"/>
    <property type="project" value="UniProtKB-EC"/>
</dbReference>
<dbReference type="GO" id="GO:0005975">
    <property type="term" value="P:carbohydrate metabolic process"/>
    <property type="evidence" value="ECO:0007669"/>
    <property type="project" value="InterPro"/>
</dbReference>
<dbReference type="PANTHER" id="PTHR11177">
    <property type="entry name" value="CHITINASE"/>
    <property type="match status" value="1"/>
</dbReference>
<feature type="compositionally biased region" description="Low complexity" evidence="3">
    <location>
        <begin position="521"/>
        <end position="554"/>
    </location>
</feature>
<dbReference type="PANTHER" id="PTHR11177:SF333">
    <property type="entry name" value="CHITINASE"/>
    <property type="match status" value="1"/>
</dbReference>
<proteinExistence type="inferred from homology"/>
<dbReference type="EMBL" id="ML975540">
    <property type="protein sequence ID" value="KAF1828493.1"/>
    <property type="molecule type" value="Genomic_DNA"/>
</dbReference>
<feature type="compositionally biased region" description="Low complexity" evidence="3">
    <location>
        <begin position="295"/>
        <end position="311"/>
    </location>
</feature>
<dbReference type="InterPro" id="IPR001223">
    <property type="entry name" value="Glyco_hydro18_cat"/>
</dbReference>
<dbReference type="Proteomes" id="UP000800040">
    <property type="component" value="Unassembled WGS sequence"/>
</dbReference>